<feature type="non-terminal residue" evidence="1">
    <location>
        <position position="1"/>
    </location>
</feature>
<dbReference type="EMBL" id="DAATNX010000113">
    <property type="protein sequence ID" value="HAE9332358.1"/>
    <property type="molecule type" value="Genomic_DNA"/>
</dbReference>
<gene>
    <name evidence="1" type="ORF">G4Y15_004552</name>
</gene>
<accession>A0A738ZD64</accession>
<comment type="caution">
    <text evidence="1">The sequence shown here is derived from an EMBL/GenBank/DDBJ whole genome shotgun (WGS) entry which is preliminary data.</text>
</comment>
<reference evidence="1" key="2">
    <citation type="submission" date="2018-07" db="EMBL/GenBank/DDBJ databases">
        <authorList>
            <consortium name="NCBI Pathogen Detection Project"/>
        </authorList>
    </citation>
    <scope>NUCLEOTIDE SEQUENCE</scope>
    <source>
        <strain evidence="1">09-5077</strain>
    </source>
</reference>
<organism evidence="1">
    <name type="scientific">Salmonella montevideo</name>
    <dbReference type="NCBI Taxonomy" id="115981"/>
    <lineage>
        <taxon>Bacteria</taxon>
        <taxon>Pseudomonadati</taxon>
        <taxon>Pseudomonadota</taxon>
        <taxon>Gammaproteobacteria</taxon>
        <taxon>Enterobacterales</taxon>
        <taxon>Enterobacteriaceae</taxon>
        <taxon>Salmonella</taxon>
    </lineage>
</organism>
<dbReference type="AlphaFoldDB" id="A0A738ZD64"/>
<name>A0A738ZD64_SALMO</name>
<protein>
    <submittedName>
        <fullName evidence="1">Site-specific integrase</fullName>
    </submittedName>
</protein>
<evidence type="ECO:0000313" key="1">
    <source>
        <dbReference type="EMBL" id="HAE9332358.1"/>
    </source>
</evidence>
<sequence length="129" mass="14857">NINNMVNITPHVGRHTWANITLEFIYNSLLSESLILAQDYGIRARMNGVLEPAIEQLRALGGWSLTSKVPLRYAKRFIEVVSNQSNYKRTKHSDMHLASPETNISQRKTSNLLEDNVYDEDFTFKDLFN</sequence>
<proteinExistence type="predicted"/>
<reference evidence="1" key="1">
    <citation type="journal article" date="2018" name="Genome Biol.">
        <title>SKESA: strategic k-mer extension for scrupulous assemblies.</title>
        <authorList>
            <person name="Souvorov A."/>
            <person name="Agarwala R."/>
            <person name="Lipman D.J."/>
        </authorList>
    </citation>
    <scope>NUCLEOTIDE SEQUENCE</scope>
    <source>
        <strain evidence="1">09-5077</strain>
    </source>
</reference>